<evidence type="ECO:0000313" key="2">
    <source>
        <dbReference type="EMBL" id="QCW01997.1"/>
    </source>
</evidence>
<feature type="compositionally biased region" description="Basic and acidic residues" evidence="1">
    <location>
        <begin position="57"/>
        <end position="100"/>
    </location>
</feature>
<feature type="region of interest" description="Disordered" evidence="1">
    <location>
        <begin position="1"/>
        <end position="149"/>
    </location>
</feature>
<dbReference type="KEGG" id="npl:FGF80_01515"/>
<sequence>MGPSPTMRSDRYPTRPLGHRQNVYSGPTGDHSFTGYGHRPVPKRHRTSTTVPNAGTESDRRSERTGEATLRRESLPDRTLIRRRPPERSRGRCPTDRDRSTTTGHGSRLAEPNDGSRPDRGRSKHVSRGRTQSLGGLYPVPPIPSVAAQ</sequence>
<proteinExistence type="predicted"/>
<organism evidence="2 3">
    <name type="scientific">Natrinema pallidum</name>
    <dbReference type="NCBI Taxonomy" id="69527"/>
    <lineage>
        <taxon>Archaea</taxon>
        <taxon>Methanobacteriati</taxon>
        <taxon>Methanobacteriota</taxon>
        <taxon>Stenosarchaea group</taxon>
        <taxon>Halobacteria</taxon>
        <taxon>Halobacteriales</taxon>
        <taxon>Natrialbaceae</taxon>
        <taxon>Natrinema</taxon>
    </lineage>
</organism>
<feature type="compositionally biased region" description="Pro residues" evidence="1">
    <location>
        <begin position="139"/>
        <end position="149"/>
    </location>
</feature>
<evidence type="ECO:0000313" key="3">
    <source>
        <dbReference type="Proteomes" id="UP000307562"/>
    </source>
</evidence>
<reference evidence="3" key="1">
    <citation type="submission" date="2019-05" db="EMBL/GenBank/DDBJ databases">
        <title>Complete Genome Sequence and Methylation Pattern of the Halophilic Archaeon Natrinema pallidum BOL6-1.</title>
        <authorList>
            <person name="DasSarma P."/>
            <person name="DasSarma B.P."/>
            <person name="DasSarma S.L."/>
            <person name="Martinez F.L."/>
            <person name="Guzman D."/>
            <person name="Roberts R.J."/>
            <person name="DasSarma S."/>
        </authorList>
    </citation>
    <scope>NUCLEOTIDE SEQUENCE [LARGE SCALE GENOMIC DNA]</scope>
    <source>
        <strain evidence="3">BOL6-1</strain>
    </source>
</reference>
<evidence type="ECO:0000256" key="1">
    <source>
        <dbReference type="SAM" id="MobiDB-lite"/>
    </source>
</evidence>
<name>A0A4P9TBX2_9EURY</name>
<dbReference type="EMBL" id="CP040637">
    <property type="protein sequence ID" value="QCW01997.1"/>
    <property type="molecule type" value="Genomic_DNA"/>
</dbReference>
<protein>
    <submittedName>
        <fullName evidence="2">Uncharacterized protein</fullName>
    </submittedName>
</protein>
<accession>A0A4P9TBX2</accession>
<dbReference type="AlphaFoldDB" id="A0A4P9TBX2"/>
<gene>
    <name evidence="2" type="ORF">FGF80_01515</name>
</gene>
<keyword evidence="3" id="KW-1185">Reference proteome</keyword>
<dbReference type="Proteomes" id="UP000307562">
    <property type="component" value="Chromosome"/>
</dbReference>